<dbReference type="EMBL" id="BLXT01000616">
    <property type="protein sequence ID" value="GFN78842.1"/>
    <property type="molecule type" value="Genomic_DNA"/>
</dbReference>
<keyword evidence="3" id="KW-1185">Reference proteome</keyword>
<comment type="caution">
    <text evidence="2">The sequence shown here is derived from an EMBL/GenBank/DDBJ whole genome shotgun (WGS) entry which is preliminary data.</text>
</comment>
<feature type="compositionally biased region" description="Polar residues" evidence="1">
    <location>
        <begin position="10"/>
        <end position="26"/>
    </location>
</feature>
<protein>
    <submittedName>
        <fullName evidence="2">Uncharacterized protein</fullName>
    </submittedName>
</protein>
<sequence length="133" mass="15288">MKKHALKPKLQQQSFNSSFGTSTWTSDGCVLESDMRRRDQVKRRSSGGDKRLSGSKHGRKEEKGKNEQAQVSIFRCGRHHSLPYQVKPAFRQWSLTSRLLSDGQVEESRFHVDVEASIHPGKRYRHGCAFARF</sequence>
<organism evidence="2 3">
    <name type="scientific">Plakobranchus ocellatus</name>
    <dbReference type="NCBI Taxonomy" id="259542"/>
    <lineage>
        <taxon>Eukaryota</taxon>
        <taxon>Metazoa</taxon>
        <taxon>Spiralia</taxon>
        <taxon>Lophotrochozoa</taxon>
        <taxon>Mollusca</taxon>
        <taxon>Gastropoda</taxon>
        <taxon>Heterobranchia</taxon>
        <taxon>Euthyneura</taxon>
        <taxon>Panpulmonata</taxon>
        <taxon>Sacoglossa</taxon>
        <taxon>Placobranchoidea</taxon>
        <taxon>Plakobranchidae</taxon>
        <taxon>Plakobranchus</taxon>
    </lineage>
</organism>
<evidence type="ECO:0000256" key="1">
    <source>
        <dbReference type="SAM" id="MobiDB-lite"/>
    </source>
</evidence>
<accession>A0AAV3Y8L0</accession>
<evidence type="ECO:0000313" key="2">
    <source>
        <dbReference type="EMBL" id="GFN78842.1"/>
    </source>
</evidence>
<feature type="region of interest" description="Disordered" evidence="1">
    <location>
        <begin position="1"/>
        <end position="70"/>
    </location>
</feature>
<name>A0AAV3Y8L0_9GAST</name>
<evidence type="ECO:0000313" key="3">
    <source>
        <dbReference type="Proteomes" id="UP000735302"/>
    </source>
</evidence>
<proteinExistence type="predicted"/>
<dbReference type="AlphaFoldDB" id="A0AAV3Y8L0"/>
<reference evidence="2 3" key="1">
    <citation type="journal article" date="2021" name="Elife">
        <title>Chloroplast acquisition without the gene transfer in kleptoplastic sea slugs, Plakobranchus ocellatus.</title>
        <authorList>
            <person name="Maeda T."/>
            <person name="Takahashi S."/>
            <person name="Yoshida T."/>
            <person name="Shimamura S."/>
            <person name="Takaki Y."/>
            <person name="Nagai Y."/>
            <person name="Toyoda A."/>
            <person name="Suzuki Y."/>
            <person name="Arimoto A."/>
            <person name="Ishii H."/>
            <person name="Satoh N."/>
            <person name="Nishiyama T."/>
            <person name="Hasebe M."/>
            <person name="Maruyama T."/>
            <person name="Minagawa J."/>
            <person name="Obokata J."/>
            <person name="Shigenobu S."/>
        </authorList>
    </citation>
    <scope>NUCLEOTIDE SEQUENCE [LARGE SCALE GENOMIC DNA]</scope>
</reference>
<dbReference type="Proteomes" id="UP000735302">
    <property type="component" value="Unassembled WGS sequence"/>
</dbReference>
<gene>
    <name evidence="2" type="ORF">PoB_000534800</name>
</gene>